<feature type="compositionally biased region" description="Polar residues" evidence="1">
    <location>
        <begin position="218"/>
        <end position="228"/>
    </location>
</feature>
<organism evidence="3 4">
    <name type="scientific">Lentinula raphanica</name>
    <dbReference type="NCBI Taxonomy" id="153919"/>
    <lineage>
        <taxon>Eukaryota</taxon>
        <taxon>Fungi</taxon>
        <taxon>Dikarya</taxon>
        <taxon>Basidiomycota</taxon>
        <taxon>Agaricomycotina</taxon>
        <taxon>Agaricomycetes</taxon>
        <taxon>Agaricomycetidae</taxon>
        <taxon>Agaricales</taxon>
        <taxon>Marasmiineae</taxon>
        <taxon>Omphalotaceae</taxon>
        <taxon>Lentinula</taxon>
    </lineage>
</organism>
<dbReference type="AlphaFoldDB" id="A0AA38PJ54"/>
<feature type="region of interest" description="Disordered" evidence="1">
    <location>
        <begin position="339"/>
        <end position="374"/>
    </location>
</feature>
<accession>A0AA38PJ54</accession>
<keyword evidence="2" id="KW-0732">Signal</keyword>
<name>A0AA38PJ54_9AGAR</name>
<protein>
    <submittedName>
        <fullName evidence="3">Uncharacterized protein</fullName>
    </submittedName>
</protein>
<proteinExistence type="predicted"/>
<comment type="caution">
    <text evidence="3">The sequence shown here is derived from an EMBL/GenBank/DDBJ whole genome shotgun (WGS) entry which is preliminary data.</text>
</comment>
<feature type="compositionally biased region" description="Basic and acidic residues" evidence="1">
    <location>
        <begin position="350"/>
        <end position="364"/>
    </location>
</feature>
<evidence type="ECO:0000313" key="3">
    <source>
        <dbReference type="EMBL" id="KAJ3843909.1"/>
    </source>
</evidence>
<evidence type="ECO:0000313" key="4">
    <source>
        <dbReference type="Proteomes" id="UP001163846"/>
    </source>
</evidence>
<sequence length="374" mass="42104">MLLQPFDLRLSSSPIPRILLLLVCLFNTFAAALPTGQALVSSSGRFPAHDHLILHILHDQAGTVLCLSFNQLQKTFCQKSSTFIGPGTTKFVNLGQVLFTTPNSLNTVTEYLSHNLVGSTDRGQDTLIAWERMTGVIDALAELPNPIFQDKSEIMKTWEQTLLKERPIELKVESLLLQDGKRSGDLRLRIGHMVITFVAPRLNSESAQAKSYDDESDSTNSHADNNAPTHPLLTRTVRFRDSAAIEDAIWEMQRVSTHPKIFPSWFYAVLEEEKLTKTMSYDGLPWNQIDKAMELLPGLSSGFRYIKDVKVTAESSSAWKRDWGEVRVEGLTTILRERKAMRSKGSKRAKQQEEDKVYARERPRPLAPKAGPSR</sequence>
<reference evidence="3" key="1">
    <citation type="submission" date="2022-08" db="EMBL/GenBank/DDBJ databases">
        <authorList>
            <consortium name="DOE Joint Genome Institute"/>
            <person name="Min B."/>
            <person name="Riley R."/>
            <person name="Sierra-Patev S."/>
            <person name="Naranjo-Ortiz M."/>
            <person name="Looney B."/>
            <person name="Konkel Z."/>
            <person name="Slot J.C."/>
            <person name="Sakamoto Y."/>
            <person name="Steenwyk J.L."/>
            <person name="Rokas A."/>
            <person name="Carro J."/>
            <person name="Camarero S."/>
            <person name="Ferreira P."/>
            <person name="Molpeceres G."/>
            <person name="Ruiz-Duenas F.J."/>
            <person name="Serrano A."/>
            <person name="Henrissat B."/>
            <person name="Drula E."/>
            <person name="Hughes K.W."/>
            <person name="Mata J.L."/>
            <person name="Ishikawa N.K."/>
            <person name="Vargas-Isla R."/>
            <person name="Ushijima S."/>
            <person name="Smith C.A."/>
            <person name="Ahrendt S."/>
            <person name="Andreopoulos W."/>
            <person name="He G."/>
            <person name="Labutti K."/>
            <person name="Lipzen A."/>
            <person name="Ng V."/>
            <person name="Sandor L."/>
            <person name="Barry K."/>
            <person name="Martinez A.T."/>
            <person name="Xiao Y."/>
            <person name="Gibbons J.G."/>
            <person name="Terashima K."/>
            <person name="Hibbett D.S."/>
            <person name="Grigoriev I.V."/>
        </authorList>
    </citation>
    <scope>NUCLEOTIDE SEQUENCE</scope>
    <source>
        <strain evidence="3">TFB9207</strain>
    </source>
</reference>
<evidence type="ECO:0000256" key="1">
    <source>
        <dbReference type="SAM" id="MobiDB-lite"/>
    </source>
</evidence>
<feature type="chain" id="PRO_5041219970" evidence="2">
    <location>
        <begin position="33"/>
        <end position="374"/>
    </location>
</feature>
<feature type="region of interest" description="Disordered" evidence="1">
    <location>
        <begin position="208"/>
        <end position="231"/>
    </location>
</feature>
<feature type="signal peptide" evidence="2">
    <location>
        <begin position="1"/>
        <end position="32"/>
    </location>
</feature>
<evidence type="ECO:0000256" key="2">
    <source>
        <dbReference type="SAM" id="SignalP"/>
    </source>
</evidence>
<dbReference type="Proteomes" id="UP001163846">
    <property type="component" value="Unassembled WGS sequence"/>
</dbReference>
<keyword evidence="4" id="KW-1185">Reference proteome</keyword>
<gene>
    <name evidence="3" type="ORF">F5878DRAFT_656277</name>
</gene>
<dbReference type="EMBL" id="MU805964">
    <property type="protein sequence ID" value="KAJ3843909.1"/>
    <property type="molecule type" value="Genomic_DNA"/>
</dbReference>